<feature type="chain" id="PRO_5046457520" evidence="1">
    <location>
        <begin position="26"/>
        <end position="131"/>
    </location>
</feature>
<reference evidence="3" key="1">
    <citation type="journal article" date="2019" name="Int. J. Syst. Evol. Microbiol.">
        <title>The Global Catalogue of Microorganisms (GCM) 10K type strain sequencing project: providing services to taxonomists for standard genome sequencing and annotation.</title>
        <authorList>
            <consortium name="The Broad Institute Genomics Platform"/>
            <consortium name="The Broad Institute Genome Sequencing Center for Infectious Disease"/>
            <person name="Wu L."/>
            <person name="Ma J."/>
        </authorList>
    </citation>
    <scope>NUCLEOTIDE SEQUENCE [LARGE SCALE GENOMIC DNA]</scope>
    <source>
        <strain evidence="3">NBRC 102520</strain>
    </source>
</reference>
<dbReference type="EMBL" id="BSOW01000045">
    <property type="protein sequence ID" value="GLR91324.1"/>
    <property type="molecule type" value="Genomic_DNA"/>
</dbReference>
<gene>
    <name evidence="2" type="ORF">GCM10007857_80410</name>
</gene>
<evidence type="ECO:0000313" key="2">
    <source>
        <dbReference type="EMBL" id="GLR91324.1"/>
    </source>
</evidence>
<name>A0ABQ6BD39_9BRAD</name>
<sequence length="131" mass="14054">MNGIGFRRALLTTLCLMVLSGGVDARTRTPRTGFTLDCDTTLKVCKTGIIEVHADDFHLPPTTAEWVFKPPVGVTLDDGKKGGVELEAGGAEHYVTALGAGPSWLKCKWFARKKPGGDNGLAKGYCWASMK</sequence>
<keyword evidence="3" id="KW-1185">Reference proteome</keyword>
<feature type="signal peptide" evidence="1">
    <location>
        <begin position="1"/>
        <end position="25"/>
    </location>
</feature>
<organism evidence="2 3">
    <name type="scientific">Bradyrhizobium iriomotense</name>
    <dbReference type="NCBI Taxonomy" id="441950"/>
    <lineage>
        <taxon>Bacteria</taxon>
        <taxon>Pseudomonadati</taxon>
        <taxon>Pseudomonadota</taxon>
        <taxon>Alphaproteobacteria</taxon>
        <taxon>Hyphomicrobiales</taxon>
        <taxon>Nitrobacteraceae</taxon>
        <taxon>Bradyrhizobium</taxon>
    </lineage>
</organism>
<evidence type="ECO:0000256" key="1">
    <source>
        <dbReference type="SAM" id="SignalP"/>
    </source>
</evidence>
<accession>A0ABQ6BD39</accession>
<keyword evidence="1" id="KW-0732">Signal</keyword>
<protein>
    <submittedName>
        <fullName evidence="2">Uncharacterized protein</fullName>
    </submittedName>
</protein>
<comment type="caution">
    <text evidence="2">The sequence shown here is derived from an EMBL/GenBank/DDBJ whole genome shotgun (WGS) entry which is preliminary data.</text>
</comment>
<proteinExistence type="predicted"/>
<dbReference type="Proteomes" id="UP001156905">
    <property type="component" value="Unassembled WGS sequence"/>
</dbReference>
<evidence type="ECO:0000313" key="3">
    <source>
        <dbReference type="Proteomes" id="UP001156905"/>
    </source>
</evidence>